<dbReference type="Proteomes" id="UP001217485">
    <property type="component" value="Unassembled WGS sequence"/>
</dbReference>
<organism evidence="3 4">
    <name type="scientific">Sorangium atrum</name>
    <dbReference type="NCBI Taxonomy" id="2995308"/>
    <lineage>
        <taxon>Bacteria</taxon>
        <taxon>Pseudomonadati</taxon>
        <taxon>Myxococcota</taxon>
        <taxon>Polyangia</taxon>
        <taxon>Polyangiales</taxon>
        <taxon>Polyangiaceae</taxon>
        <taxon>Sorangium</taxon>
    </lineage>
</organism>
<accession>A0ABT5C394</accession>
<reference evidence="3 4" key="1">
    <citation type="submission" date="2023-01" db="EMBL/GenBank/DDBJ databases">
        <title>Minimal conservation of predation-associated metabolite biosynthetic gene clusters underscores biosynthetic potential of Myxococcota including descriptions for ten novel species: Archangium lansinium sp. nov., Myxococcus landrumus sp. nov., Nannocystis bai.</title>
        <authorList>
            <person name="Ahearne A."/>
            <person name="Stevens C."/>
            <person name="Dowd S."/>
        </authorList>
    </citation>
    <scope>NUCLEOTIDE SEQUENCE [LARGE SCALE GENOMIC DNA]</scope>
    <source>
        <strain evidence="3 4">WIWO2</strain>
    </source>
</reference>
<keyword evidence="1" id="KW-0145">Chemotaxis</keyword>
<dbReference type="InterPro" id="IPR028976">
    <property type="entry name" value="CheC-like_sf"/>
</dbReference>
<sequence>MRTIDVLVQGATVELFHFYGVAIAPADLGERRDEALVHSDPASTVEFSAPGFSGLLALSAHPGVFRAMTGLPPTLDSVDDWMREVVNQLMGKVKSRLARFQIALHAELPQLRRATDVARRYRGSKQQFCYAFRTLKGEVVVTLGGDFDESSLVFSNSSPLPLDGKVILF</sequence>
<dbReference type="Gene3D" id="3.40.1550.10">
    <property type="entry name" value="CheC-like"/>
    <property type="match status" value="1"/>
</dbReference>
<evidence type="ECO:0000313" key="4">
    <source>
        <dbReference type="Proteomes" id="UP001217485"/>
    </source>
</evidence>
<name>A0ABT5C394_9BACT</name>
<evidence type="ECO:0000313" key="3">
    <source>
        <dbReference type="EMBL" id="MDC0680882.1"/>
    </source>
</evidence>
<dbReference type="RefSeq" id="WP_272097904.1">
    <property type="nucleotide sequence ID" value="NZ_JAQNDK010000002.1"/>
</dbReference>
<dbReference type="Pfam" id="PF13690">
    <property type="entry name" value="CheX"/>
    <property type="match status" value="1"/>
</dbReference>
<dbReference type="EMBL" id="JAQNDK010000002">
    <property type="protein sequence ID" value="MDC0680882.1"/>
    <property type="molecule type" value="Genomic_DNA"/>
</dbReference>
<gene>
    <name evidence="3" type="ORF">POL72_24290</name>
</gene>
<evidence type="ECO:0000256" key="1">
    <source>
        <dbReference type="ARBA" id="ARBA00022500"/>
    </source>
</evidence>
<dbReference type="SUPFAM" id="SSF103039">
    <property type="entry name" value="CheC-like"/>
    <property type="match status" value="1"/>
</dbReference>
<keyword evidence="4" id="KW-1185">Reference proteome</keyword>
<protein>
    <submittedName>
        <fullName evidence="3">Chemotaxis protein CheX</fullName>
    </submittedName>
</protein>
<dbReference type="InterPro" id="IPR028051">
    <property type="entry name" value="CheX-like_dom"/>
</dbReference>
<evidence type="ECO:0000259" key="2">
    <source>
        <dbReference type="Pfam" id="PF13690"/>
    </source>
</evidence>
<comment type="caution">
    <text evidence="3">The sequence shown here is derived from an EMBL/GenBank/DDBJ whole genome shotgun (WGS) entry which is preliminary data.</text>
</comment>
<feature type="domain" description="Chemotaxis phosphatase CheX-like" evidence="2">
    <location>
        <begin position="43"/>
        <end position="132"/>
    </location>
</feature>
<proteinExistence type="predicted"/>